<dbReference type="Proteomes" id="UP000519182">
    <property type="component" value="Unassembled WGS sequence"/>
</dbReference>
<accession>A0A1Q5ZI06</accession>
<dbReference type="RefSeq" id="WP_001038643.1">
    <property type="nucleotide sequence ID" value="NZ_AP019803.1"/>
</dbReference>
<sequence length="120" mass="14233">MNKNEIHFPIGYGWLNEKKIIGTSEFSQLEPWFYLDENRCFFANKKWPNVIGEQLFAFAKRQDNDELACFKINESGVCEGVYLINGWTPNGFDIIQFYPDFWEWVHLVIQDVSEWIDNKG</sequence>
<dbReference type="EMBL" id="DABGKQ010000021">
    <property type="protein sequence ID" value="HAJ5805638.1"/>
    <property type="molecule type" value="Genomic_DNA"/>
</dbReference>
<proteinExistence type="predicted"/>
<evidence type="ECO:0000313" key="3">
    <source>
        <dbReference type="Proteomes" id="UP000519182"/>
    </source>
</evidence>
<dbReference type="AlphaFoldDB" id="A0A1Q5ZI06"/>
<gene>
    <name evidence="1" type="ORF">HEP34_004923</name>
    <name evidence="2" type="ORF">HLZ39_14170</name>
</gene>
<dbReference type="Proteomes" id="UP000842519">
    <property type="component" value="Unassembled WGS sequence"/>
</dbReference>
<evidence type="ECO:0000313" key="2">
    <source>
        <dbReference type="EMBL" id="HAJ5805638.1"/>
    </source>
</evidence>
<reference evidence="2" key="2">
    <citation type="submission" date="2019-11" db="EMBL/GenBank/DDBJ databases">
        <authorList>
            <consortium name="NCBI Pathogen Detection Project"/>
        </authorList>
    </citation>
    <scope>NUCLEOTIDE SEQUENCE</scope>
    <source>
        <strain evidence="2">Ecoli[ST-405]</strain>
    </source>
</reference>
<evidence type="ECO:0000313" key="1">
    <source>
        <dbReference type="EMBL" id="EFM1448471.1"/>
    </source>
</evidence>
<evidence type="ECO:0008006" key="5">
    <source>
        <dbReference type="Google" id="ProtNLM"/>
    </source>
</evidence>
<organism evidence="1 3">
    <name type="scientific">Escherichia coli</name>
    <dbReference type="NCBI Taxonomy" id="562"/>
    <lineage>
        <taxon>Bacteria</taxon>
        <taxon>Pseudomonadati</taxon>
        <taxon>Pseudomonadota</taxon>
        <taxon>Gammaproteobacteria</taxon>
        <taxon>Enterobacterales</taxon>
        <taxon>Enterobacteriaceae</taxon>
        <taxon>Escherichia</taxon>
    </lineage>
</organism>
<reference evidence="1 3" key="3">
    <citation type="submission" date="2020-04" db="EMBL/GenBank/DDBJ databases">
        <authorList>
            <consortium name="GenomeTrakr network: Whole genome sequencing for foodborne pathogen traceback"/>
        </authorList>
    </citation>
    <scope>NUCLEOTIDE SEQUENCE [LARGE SCALE GENOMIC DNA]</scope>
    <source>
        <strain evidence="1 3">PSU-2464</strain>
    </source>
</reference>
<reference evidence="2 4" key="1">
    <citation type="journal article" date="2018" name="Genome Biol.">
        <title>SKESA: strategic k-mer extension for scrupulous assemblies.</title>
        <authorList>
            <person name="Souvorov A."/>
            <person name="Agarwala R."/>
            <person name="Lipman D.J."/>
        </authorList>
    </citation>
    <scope>NUCLEOTIDE SEQUENCE [LARGE SCALE GENOMIC DNA]</scope>
    <source>
        <strain evidence="4">ecoli[ST-405]</strain>
        <strain evidence="2">Ecoli[ST-405]</strain>
    </source>
</reference>
<name>A0A1Q5ZI06_ECOLX</name>
<protein>
    <recommendedName>
        <fullName evidence="5">SMI1/KNR4 family protein</fullName>
    </recommendedName>
</protein>
<comment type="caution">
    <text evidence="1">The sequence shown here is derived from an EMBL/GenBank/DDBJ whole genome shotgun (WGS) entry which is preliminary data.</text>
</comment>
<dbReference type="EMBL" id="AATJYL010000079">
    <property type="protein sequence ID" value="EFM1448471.1"/>
    <property type="molecule type" value="Genomic_DNA"/>
</dbReference>
<evidence type="ECO:0000313" key="4">
    <source>
        <dbReference type="Proteomes" id="UP000842519"/>
    </source>
</evidence>